<organism evidence="5 6">
    <name type="scientific">Salinisphaera aquimarina</name>
    <dbReference type="NCBI Taxonomy" id="2094031"/>
    <lineage>
        <taxon>Bacteria</taxon>
        <taxon>Pseudomonadati</taxon>
        <taxon>Pseudomonadota</taxon>
        <taxon>Gammaproteobacteria</taxon>
        <taxon>Salinisphaerales</taxon>
        <taxon>Salinisphaeraceae</taxon>
        <taxon>Salinisphaera</taxon>
    </lineage>
</organism>
<dbReference type="Gene3D" id="2.60.120.330">
    <property type="entry name" value="B-lactam Antibiotic, Isopenicillin N Synthase, Chain"/>
    <property type="match status" value="1"/>
</dbReference>
<name>A0ABV7EKU6_9GAMM</name>
<evidence type="ECO:0000256" key="1">
    <source>
        <dbReference type="ARBA" id="ARBA00007730"/>
    </source>
</evidence>
<evidence type="ECO:0000256" key="2">
    <source>
        <dbReference type="ARBA" id="ARBA00022964"/>
    </source>
</evidence>
<evidence type="ECO:0000313" key="6">
    <source>
        <dbReference type="Proteomes" id="UP001595462"/>
    </source>
</evidence>
<keyword evidence="6" id="KW-1185">Reference proteome</keyword>
<accession>A0ABV7EKU6</accession>
<comment type="caution">
    <text evidence="5">The sequence shown here is derived from an EMBL/GenBank/DDBJ whole genome shotgun (WGS) entry which is preliminary data.</text>
</comment>
<comment type="similarity">
    <text evidence="1">Belongs to the aspartyl/asparaginyl beta-hydroxylase family.</text>
</comment>
<dbReference type="Proteomes" id="UP001595462">
    <property type="component" value="Unassembled WGS sequence"/>
</dbReference>
<dbReference type="PANTHER" id="PTHR46332">
    <property type="entry name" value="ASPARTATE BETA-HYDROXYLASE DOMAIN-CONTAINING PROTEIN 2"/>
    <property type="match status" value="1"/>
</dbReference>
<evidence type="ECO:0000259" key="4">
    <source>
        <dbReference type="Pfam" id="PF05118"/>
    </source>
</evidence>
<evidence type="ECO:0000256" key="3">
    <source>
        <dbReference type="ARBA" id="ARBA00023002"/>
    </source>
</evidence>
<dbReference type="RefSeq" id="WP_021031276.1">
    <property type="nucleotide sequence ID" value="NZ_JBHRSS010000001.1"/>
</dbReference>
<keyword evidence="2" id="KW-0223">Dioxygenase</keyword>
<reference evidence="6" key="1">
    <citation type="journal article" date="2019" name="Int. J. Syst. Evol. Microbiol.">
        <title>The Global Catalogue of Microorganisms (GCM) 10K type strain sequencing project: providing services to taxonomists for standard genome sequencing and annotation.</title>
        <authorList>
            <consortium name="The Broad Institute Genomics Platform"/>
            <consortium name="The Broad Institute Genome Sequencing Center for Infectious Disease"/>
            <person name="Wu L."/>
            <person name="Ma J."/>
        </authorList>
    </citation>
    <scope>NUCLEOTIDE SEQUENCE [LARGE SCALE GENOMIC DNA]</scope>
    <source>
        <strain evidence="6">KCTC 52640</strain>
    </source>
</reference>
<proteinExistence type="inferred from homology"/>
<dbReference type="InterPro" id="IPR027443">
    <property type="entry name" value="IPNS-like_sf"/>
</dbReference>
<dbReference type="InterPro" id="IPR007803">
    <property type="entry name" value="Asp/Arg/Pro-Hydrxlase"/>
</dbReference>
<keyword evidence="3" id="KW-0560">Oxidoreductase</keyword>
<dbReference type="InterPro" id="IPR051821">
    <property type="entry name" value="Asp/Asn_beta-hydroxylase"/>
</dbReference>
<dbReference type="SUPFAM" id="SSF51197">
    <property type="entry name" value="Clavaminate synthase-like"/>
    <property type="match status" value="1"/>
</dbReference>
<dbReference type="Pfam" id="PF05118">
    <property type="entry name" value="Asp_Arg_Hydrox"/>
    <property type="match status" value="1"/>
</dbReference>
<sequence length="258" mass="29764">MATQADQSGDKRRKLVKRFGKKLFRGTLLEFLSKQSKIPDQPVLDNALFPWAEELRVQWPEIRDELEALLEHRAALPSFQEISPDQARISSDARWKTFMLYGFGTRMDFGCEMCPKTAAALEKLPNISNAFFSILAPGKHIPRHRGVTKGLVRCHLGLRVPKGPERCLIEIDDQPMRWGEGEMFFFDDTYPHEVWNETSEERAVLLFDIERPMGPAGRAVSRAMISVLRRTAYFKDAMRNQRAWEQRYRETVLAGQGH</sequence>
<dbReference type="PANTHER" id="PTHR46332:SF5">
    <property type="entry name" value="ASPARTATE BETA-HYDROXYLASE DOMAIN CONTAINING 2"/>
    <property type="match status" value="1"/>
</dbReference>
<evidence type="ECO:0000313" key="5">
    <source>
        <dbReference type="EMBL" id="MFC3102445.1"/>
    </source>
</evidence>
<feature type="domain" description="Aspartyl/asparaginy/proline hydroxylase" evidence="4">
    <location>
        <begin position="58"/>
        <end position="212"/>
    </location>
</feature>
<dbReference type="EMBL" id="JBHRSS010000001">
    <property type="protein sequence ID" value="MFC3102445.1"/>
    <property type="molecule type" value="Genomic_DNA"/>
</dbReference>
<gene>
    <name evidence="5" type="ORF">ACFOSU_00905</name>
</gene>
<protein>
    <submittedName>
        <fullName evidence="5">Aspartyl/asparaginyl beta-hydroxylase domain-containing protein</fullName>
    </submittedName>
</protein>